<dbReference type="OrthoDB" id="9812921at2"/>
<name>A0A1H4G526_9BACI</name>
<dbReference type="RefSeq" id="WP_093045847.1">
    <property type="nucleotide sequence ID" value="NZ_FNQR01000014.1"/>
</dbReference>
<reference evidence="3 4" key="1">
    <citation type="submission" date="2016-10" db="EMBL/GenBank/DDBJ databases">
        <authorList>
            <person name="de Groot N.N."/>
        </authorList>
    </citation>
    <scope>NUCLEOTIDE SEQUENCE [LARGE SCALE GENOMIC DNA]</scope>
    <source>
        <strain evidence="3 4">CCM7597</strain>
    </source>
</reference>
<dbReference type="AlphaFoldDB" id="A0A1H4G526"/>
<dbReference type="InterPro" id="IPR029058">
    <property type="entry name" value="AB_hydrolase_fold"/>
</dbReference>
<proteinExistence type="predicted"/>
<keyword evidence="4" id="KW-1185">Reference proteome</keyword>
<gene>
    <name evidence="3" type="ORF">SAMN05421743_11420</name>
</gene>
<dbReference type="SUPFAM" id="SSF53474">
    <property type="entry name" value="alpha/beta-Hydrolases"/>
    <property type="match status" value="1"/>
</dbReference>
<keyword evidence="1" id="KW-0378">Hydrolase</keyword>
<evidence type="ECO:0000256" key="1">
    <source>
        <dbReference type="ARBA" id="ARBA00022801"/>
    </source>
</evidence>
<evidence type="ECO:0000313" key="4">
    <source>
        <dbReference type="Proteomes" id="UP000198584"/>
    </source>
</evidence>
<dbReference type="Pfam" id="PF00326">
    <property type="entry name" value="Peptidase_S9"/>
    <property type="match status" value="1"/>
</dbReference>
<accession>A0A1H4G526</accession>
<dbReference type="EMBL" id="FNQR01000014">
    <property type="protein sequence ID" value="SEB04654.1"/>
    <property type="molecule type" value="Genomic_DNA"/>
</dbReference>
<protein>
    <submittedName>
        <fullName evidence="3">Prolyl oligopeptidase family protein</fullName>
    </submittedName>
</protein>
<dbReference type="Proteomes" id="UP000198584">
    <property type="component" value="Unassembled WGS sequence"/>
</dbReference>
<evidence type="ECO:0000313" key="3">
    <source>
        <dbReference type="EMBL" id="SEB04654.1"/>
    </source>
</evidence>
<evidence type="ECO:0000259" key="2">
    <source>
        <dbReference type="Pfam" id="PF00326"/>
    </source>
</evidence>
<dbReference type="GO" id="GO:0004252">
    <property type="term" value="F:serine-type endopeptidase activity"/>
    <property type="evidence" value="ECO:0007669"/>
    <property type="project" value="TreeGrafter"/>
</dbReference>
<feature type="domain" description="Peptidase S9 prolyl oligopeptidase catalytic" evidence="2">
    <location>
        <begin position="69"/>
        <end position="257"/>
    </location>
</feature>
<organism evidence="3 4">
    <name type="scientific">Thalassobacillus cyri</name>
    <dbReference type="NCBI Taxonomy" id="571932"/>
    <lineage>
        <taxon>Bacteria</taxon>
        <taxon>Bacillati</taxon>
        <taxon>Bacillota</taxon>
        <taxon>Bacilli</taxon>
        <taxon>Bacillales</taxon>
        <taxon>Bacillaceae</taxon>
        <taxon>Thalassobacillus</taxon>
    </lineage>
</organism>
<dbReference type="InterPro" id="IPR001375">
    <property type="entry name" value="Peptidase_S9_cat"/>
</dbReference>
<dbReference type="STRING" id="571932.SAMN05421743_11420"/>
<sequence length="258" mass="29699">MNGEVVDRLKFPSPHPDFDVHMVTYLSEGLKVKGFLVEPKDERTYPGFLYLRGGIKNVGKVRIGRIIQFAAHGFVVFAPFYRGNLGGEGSEDFALTDRHDAYSGIHVLENHPKVGDDIFVFGFSRGGVMALWTAIAMPQVKKVVVWGGVSDVTLTYWEREDLRRMMKRVTGGTPKKYPDRYLARTPLHELSRMDADLLIIHGAKDENVDIQHAYRLQEAMKVTNKRYESWIFPDTDHYFPPKTNRETVKRMCQWLHQK</sequence>
<dbReference type="Gene3D" id="3.40.50.1820">
    <property type="entry name" value="alpha/beta hydrolase"/>
    <property type="match status" value="1"/>
</dbReference>
<dbReference type="PANTHER" id="PTHR42776">
    <property type="entry name" value="SERINE PEPTIDASE S9 FAMILY MEMBER"/>
    <property type="match status" value="1"/>
</dbReference>
<dbReference type="GO" id="GO:0006508">
    <property type="term" value="P:proteolysis"/>
    <property type="evidence" value="ECO:0007669"/>
    <property type="project" value="InterPro"/>
</dbReference>
<dbReference type="PANTHER" id="PTHR42776:SF27">
    <property type="entry name" value="DIPEPTIDYL PEPTIDASE FAMILY MEMBER 6"/>
    <property type="match status" value="1"/>
</dbReference>